<sequence>MIMISRDVLFYENASFDDPKGKAKVIHILSFSEQELGEDNSSHSLKNSPSSSTSPPPRKMRSVQELLDSTKPIEYDDFVVFDFFAGEEPISFNDAKRKKYGK</sequence>
<dbReference type="AlphaFoldDB" id="A0A8J5FRG4"/>
<reference evidence="2 3" key="1">
    <citation type="submission" date="2020-08" db="EMBL/GenBank/DDBJ databases">
        <title>Plant Genome Project.</title>
        <authorList>
            <person name="Zhang R.-G."/>
        </authorList>
    </citation>
    <scope>NUCLEOTIDE SEQUENCE [LARGE SCALE GENOMIC DNA]</scope>
    <source>
        <tissue evidence="2">Rhizome</tissue>
    </source>
</reference>
<name>A0A8J5FRG4_ZINOF</name>
<feature type="compositionally biased region" description="Low complexity" evidence="1">
    <location>
        <begin position="42"/>
        <end position="53"/>
    </location>
</feature>
<evidence type="ECO:0000313" key="3">
    <source>
        <dbReference type="Proteomes" id="UP000734854"/>
    </source>
</evidence>
<feature type="region of interest" description="Disordered" evidence="1">
    <location>
        <begin position="37"/>
        <end position="62"/>
    </location>
</feature>
<protein>
    <submittedName>
        <fullName evidence="2">Uncharacterized protein</fullName>
    </submittedName>
</protein>
<evidence type="ECO:0000313" key="2">
    <source>
        <dbReference type="EMBL" id="KAG6492459.1"/>
    </source>
</evidence>
<comment type="caution">
    <text evidence="2">The sequence shown here is derived from an EMBL/GenBank/DDBJ whole genome shotgun (WGS) entry which is preliminary data.</text>
</comment>
<accession>A0A8J5FRG4</accession>
<gene>
    <name evidence="2" type="ORF">ZIOFF_047422</name>
</gene>
<keyword evidence="3" id="KW-1185">Reference proteome</keyword>
<dbReference type="EMBL" id="JACMSC010000013">
    <property type="protein sequence ID" value="KAG6492459.1"/>
    <property type="molecule type" value="Genomic_DNA"/>
</dbReference>
<proteinExistence type="predicted"/>
<evidence type="ECO:0000256" key="1">
    <source>
        <dbReference type="SAM" id="MobiDB-lite"/>
    </source>
</evidence>
<organism evidence="2 3">
    <name type="scientific">Zingiber officinale</name>
    <name type="common">Ginger</name>
    <name type="synonym">Amomum zingiber</name>
    <dbReference type="NCBI Taxonomy" id="94328"/>
    <lineage>
        <taxon>Eukaryota</taxon>
        <taxon>Viridiplantae</taxon>
        <taxon>Streptophyta</taxon>
        <taxon>Embryophyta</taxon>
        <taxon>Tracheophyta</taxon>
        <taxon>Spermatophyta</taxon>
        <taxon>Magnoliopsida</taxon>
        <taxon>Liliopsida</taxon>
        <taxon>Zingiberales</taxon>
        <taxon>Zingiberaceae</taxon>
        <taxon>Zingiber</taxon>
    </lineage>
</organism>
<dbReference type="Proteomes" id="UP000734854">
    <property type="component" value="Unassembled WGS sequence"/>
</dbReference>